<dbReference type="Gene3D" id="3.10.129.10">
    <property type="entry name" value="Hotdog Thioesterase"/>
    <property type="match status" value="1"/>
</dbReference>
<protein>
    <recommendedName>
        <fullName evidence="5">Thioesterase domain-containing protein</fullName>
    </recommendedName>
</protein>
<organism evidence="3 4">
    <name type="scientific">Mixia osmundae (strain CBS 9802 / IAM 14324 / JCM 22182 / KY 12970)</name>
    <dbReference type="NCBI Taxonomy" id="764103"/>
    <lineage>
        <taxon>Eukaryota</taxon>
        <taxon>Fungi</taxon>
        <taxon>Dikarya</taxon>
        <taxon>Basidiomycota</taxon>
        <taxon>Pucciniomycotina</taxon>
        <taxon>Mixiomycetes</taxon>
        <taxon>Mixiales</taxon>
        <taxon>Mixiaceae</taxon>
        <taxon>Mixia</taxon>
    </lineage>
</organism>
<evidence type="ECO:0008006" key="5">
    <source>
        <dbReference type="Google" id="ProtNLM"/>
    </source>
</evidence>
<proteinExistence type="inferred from homology"/>
<dbReference type="OMA" id="DNDAYGH"/>
<dbReference type="PANTHER" id="PTHR31793:SF27">
    <property type="entry name" value="NOVEL THIOESTERASE SUPERFAMILY DOMAIN AND SAPOSIN A-TYPE DOMAIN CONTAINING PROTEIN (0610012H03RIK)"/>
    <property type="match status" value="1"/>
</dbReference>
<dbReference type="SUPFAM" id="SSF54637">
    <property type="entry name" value="Thioesterase/thiol ester dehydrase-isomerase"/>
    <property type="match status" value="1"/>
</dbReference>
<dbReference type="RefSeq" id="XP_014570618.1">
    <property type="nucleotide sequence ID" value="XM_014715132.1"/>
</dbReference>
<evidence type="ECO:0000256" key="2">
    <source>
        <dbReference type="ARBA" id="ARBA00022801"/>
    </source>
</evidence>
<dbReference type="InterPro" id="IPR029069">
    <property type="entry name" value="HotDog_dom_sf"/>
</dbReference>
<dbReference type="GO" id="GO:0047617">
    <property type="term" value="F:fatty acyl-CoA hydrolase activity"/>
    <property type="evidence" value="ECO:0007669"/>
    <property type="project" value="TreeGrafter"/>
</dbReference>
<dbReference type="AlphaFoldDB" id="G7E3W6"/>
<keyword evidence="4" id="KW-1185">Reference proteome</keyword>
<dbReference type="OrthoDB" id="2420454at2759"/>
<sequence>MSGPGSRLSAFRSHLSPVASPSAISLSPTVSSAGARHASTSKPPRQEPEANAKYYRYWLPFQSRWADNDMYGHMNNAQYSFYFDSLINQYLIARCGQTPTSTDKPIGLIISSSTTYLSSLAFPSPFMAALSVDKIGRSSVRYRVALFPARAASQTGQSGALAKSEQDRVGKVSLELEGEQAAAFGELTHVFCDPVSRRPTDIPPNVRKGLEELLVP</sequence>
<keyword evidence="2" id="KW-0378">Hydrolase</keyword>
<comment type="similarity">
    <text evidence="1">Belongs to the 4-hydroxybenzoyl-CoA thioesterase family.</text>
</comment>
<dbReference type="Proteomes" id="UP000009131">
    <property type="component" value="Unassembled WGS sequence"/>
</dbReference>
<reference evidence="3 4" key="1">
    <citation type="journal article" date="2011" name="J. Gen. Appl. Microbiol.">
        <title>Draft genome sequencing of the enigmatic basidiomycete Mixia osmundae.</title>
        <authorList>
            <person name="Nishida H."/>
            <person name="Nagatsuka Y."/>
            <person name="Sugiyama J."/>
        </authorList>
    </citation>
    <scope>NUCLEOTIDE SEQUENCE [LARGE SCALE GENOMIC DNA]</scope>
    <source>
        <strain evidence="4">CBS 9802 / IAM 14324 / JCM 22182 / KY 12970</strain>
    </source>
</reference>
<evidence type="ECO:0000313" key="3">
    <source>
        <dbReference type="EMBL" id="GAA97526.1"/>
    </source>
</evidence>
<dbReference type="EMBL" id="BABT02000126">
    <property type="protein sequence ID" value="GAA97526.1"/>
    <property type="molecule type" value="Genomic_DNA"/>
</dbReference>
<dbReference type="InParanoid" id="G7E3W6"/>
<dbReference type="STRING" id="764103.G7E3W6"/>
<name>G7E3W6_MIXOS</name>
<gene>
    <name evidence="3" type="primary">Mo04204</name>
    <name evidence="3" type="ORF">E5Q_04204</name>
</gene>
<dbReference type="Pfam" id="PF13279">
    <property type="entry name" value="4HBT_2"/>
    <property type="match status" value="1"/>
</dbReference>
<accession>G7E3W6</accession>
<evidence type="ECO:0000313" key="4">
    <source>
        <dbReference type="Proteomes" id="UP000009131"/>
    </source>
</evidence>
<dbReference type="eggNOG" id="ENOG502S411">
    <property type="taxonomic scope" value="Eukaryota"/>
</dbReference>
<dbReference type="HOGENOM" id="CLU_101141_0_0_1"/>
<dbReference type="InterPro" id="IPR050563">
    <property type="entry name" value="4-hydroxybenzoyl-CoA_TE"/>
</dbReference>
<comment type="caution">
    <text evidence="3">The sequence shown here is derived from an EMBL/GenBank/DDBJ whole genome shotgun (WGS) entry which is preliminary data.</text>
</comment>
<reference evidence="3 4" key="2">
    <citation type="journal article" date="2012" name="Open Biol.">
        <title>Characteristics of nucleosomes and linker DNA regions on the genome of the basidiomycete Mixia osmundae revealed by mono- and dinucleosome mapping.</title>
        <authorList>
            <person name="Nishida H."/>
            <person name="Kondo S."/>
            <person name="Matsumoto T."/>
            <person name="Suzuki Y."/>
            <person name="Yoshikawa H."/>
            <person name="Taylor T.D."/>
            <person name="Sugiyama J."/>
        </authorList>
    </citation>
    <scope>NUCLEOTIDE SEQUENCE [LARGE SCALE GENOMIC DNA]</scope>
    <source>
        <strain evidence="4">CBS 9802 / IAM 14324 / JCM 22182 / KY 12970</strain>
    </source>
</reference>
<dbReference type="PANTHER" id="PTHR31793">
    <property type="entry name" value="4-HYDROXYBENZOYL-COA THIOESTERASE FAMILY MEMBER"/>
    <property type="match status" value="1"/>
</dbReference>
<evidence type="ECO:0000256" key="1">
    <source>
        <dbReference type="ARBA" id="ARBA00005953"/>
    </source>
</evidence>